<dbReference type="InParanoid" id="A0A1D2V9Y3"/>
<evidence type="ECO:0000259" key="2">
    <source>
        <dbReference type="Pfam" id="PF06911"/>
    </source>
</evidence>
<dbReference type="PANTHER" id="PTHR21068:SF43">
    <property type="entry name" value="SPARTIN"/>
    <property type="match status" value="1"/>
</dbReference>
<proteinExistence type="predicted"/>
<accession>A0A1D2V9Y3</accession>
<dbReference type="Proteomes" id="UP000095038">
    <property type="component" value="Unassembled WGS sequence"/>
</dbReference>
<dbReference type="InterPro" id="IPR045036">
    <property type="entry name" value="Spartin-like"/>
</dbReference>
<name>A0A1D2V9Y3_9ASCO</name>
<sequence length="517" mass="57115">MNNISTKSEKICIIDSVIESSAADDKPSEAIEGQLELSLLYLSSDDINDREISYLYIKFPSNVEVPIPKDSIINNPLNKIYCFQLLELLDHSIKLDFRNVSDEQVEYFESILINHTSFKINKSFQLAPSLPERSLSSFNDEKHLSSANFQERKFTDPNYLNNDESYSQGQLILVDSQTGNQIGKISNVQGNVSSNKLDAPVEIVLPENDSNNYYYTNNQDEQAGQTNKPLYIQPIDPNDKIIYTSTLISNGLIYTSSAVSNALHGAASFYINNSKPADEPVHFDPSTKKRVETFTNITSTGRQISSKAVSIVSSAAHSLGAKLNEKAGERDINKKPGLIKTGLLAFSTILDGTDIALQNLLHGASTSTTRVIDHKYGNEARDISANIGRGVSSCALIYVDVRGISRRAIIKSVGKGAIIGNIGDKKVVLQDSAHVEIQNKSDNNNNSSSSVNLLTNHTNETDNNNNINNNIIINSKSINLSPKDEEDLYSAPKPSKAPELPPRENFDIKKYNQYDYI</sequence>
<dbReference type="GO" id="GO:0051301">
    <property type="term" value="P:cell division"/>
    <property type="evidence" value="ECO:0007669"/>
    <property type="project" value="TreeGrafter"/>
</dbReference>
<reference evidence="4" key="1">
    <citation type="submission" date="2016-05" db="EMBL/GenBank/DDBJ databases">
        <title>Comparative genomics of biotechnologically important yeasts.</title>
        <authorList>
            <consortium name="DOE Joint Genome Institute"/>
            <person name="Riley R."/>
            <person name="Haridas S."/>
            <person name="Wolfe K.H."/>
            <person name="Lopes M.R."/>
            <person name="Hittinger C.T."/>
            <person name="Goker M."/>
            <person name="Salamov A."/>
            <person name="Wisecaver J."/>
            <person name="Long T.M."/>
            <person name="Aerts A.L."/>
            <person name="Barry K."/>
            <person name="Choi C."/>
            <person name="Clum A."/>
            <person name="Coughlan A.Y."/>
            <person name="Deshpande S."/>
            <person name="Douglass A.P."/>
            <person name="Hanson S.J."/>
            <person name="Klenk H.-P."/>
            <person name="Labutti K."/>
            <person name="Lapidus A."/>
            <person name="Lindquist E."/>
            <person name="Lipzen A."/>
            <person name="Meier-Kolthoff J.P."/>
            <person name="Ohm R.A."/>
            <person name="Otillar R.P."/>
            <person name="Pangilinan J."/>
            <person name="Peng Y."/>
            <person name="Rokas A."/>
            <person name="Rosa C.A."/>
            <person name="Scheuner C."/>
            <person name="Sibirny A.A."/>
            <person name="Slot J.C."/>
            <person name="Stielow J.B."/>
            <person name="Sun H."/>
            <person name="Kurtzman C.P."/>
            <person name="Blackwell M."/>
            <person name="Grigoriev I.V."/>
            <person name="Jeffries T.W."/>
        </authorList>
    </citation>
    <scope>NUCLEOTIDE SEQUENCE [LARGE SCALE GENOMIC DNA]</scope>
    <source>
        <strain evidence="4">DSM 1968</strain>
    </source>
</reference>
<feature type="compositionally biased region" description="Low complexity" evidence="1">
    <location>
        <begin position="440"/>
        <end position="466"/>
    </location>
</feature>
<dbReference type="Pfam" id="PF06911">
    <property type="entry name" value="Senescence"/>
    <property type="match status" value="1"/>
</dbReference>
<dbReference type="STRING" id="1344418.A0A1D2V9Y3"/>
<dbReference type="OrthoDB" id="20821at2759"/>
<evidence type="ECO:0000313" key="3">
    <source>
        <dbReference type="EMBL" id="ODV58444.1"/>
    </source>
</evidence>
<dbReference type="PANTHER" id="PTHR21068">
    <property type="entry name" value="SPARTIN"/>
    <property type="match status" value="1"/>
</dbReference>
<keyword evidence="4" id="KW-1185">Reference proteome</keyword>
<dbReference type="GeneID" id="30962181"/>
<dbReference type="EMBL" id="KV454492">
    <property type="protein sequence ID" value="ODV58444.1"/>
    <property type="molecule type" value="Genomic_DNA"/>
</dbReference>
<dbReference type="RefSeq" id="XP_020044751.1">
    <property type="nucleotide sequence ID" value="XM_020188545.1"/>
</dbReference>
<feature type="region of interest" description="Disordered" evidence="1">
    <location>
        <begin position="438"/>
        <end position="466"/>
    </location>
</feature>
<dbReference type="GO" id="GO:0005886">
    <property type="term" value="C:plasma membrane"/>
    <property type="evidence" value="ECO:0007669"/>
    <property type="project" value="TreeGrafter"/>
</dbReference>
<evidence type="ECO:0000313" key="4">
    <source>
        <dbReference type="Proteomes" id="UP000095038"/>
    </source>
</evidence>
<organism evidence="3 4">
    <name type="scientific">Ascoidea rubescens DSM 1968</name>
    <dbReference type="NCBI Taxonomy" id="1344418"/>
    <lineage>
        <taxon>Eukaryota</taxon>
        <taxon>Fungi</taxon>
        <taxon>Dikarya</taxon>
        <taxon>Ascomycota</taxon>
        <taxon>Saccharomycotina</taxon>
        <taxon>Saccharomycetes</taxon>
        <taxon>Ascoideaceae</taxon>
        <taxon>Ascoidea</taxon>
    </lineage>
</organism>
<dbReference type="InterPro" id="IPR009686">
    <property type="entry name" value="Senescence/spartin_C"/>
</dbReference>
<protein>
    <recommendedName>
        <fullName evidence="2">Senescence domain-containing protein</fullName>
    </recommendedName>
</protein>
<dbReference type="AlphaFoldDB" id="A0A1D2V9Y3"/>
<feature type="region of interest" description="Disordered" evidence="1">
    <location>
        <begin position="483"/>
        <end position="506"/>
    </location>
</feature>
<feature type="domain" description="Senescence" evidence="2">
    <location>
        <begin position="240"/>
        <end position="415"/>
    </location>
</feature>
<gene>
    <name evidence="3" type="ORF">ASCRUDRAFT_10256</name>
</gene>
<evidence type="ECO:0000256" key="1">
    <source>
        <dbReference type="SAM" id="MobiDB-lite"/>
    </source>
</evidence>